<protein>
    <submittedName>
        <fullName evidence="9">Family 43 glycosylhydrolase</fullName>
    </submittedName>
</protein>
<accession>A0ABS8H054</accession>
<keyword evidence="10" id="KW-1185">Reference proteome</keyword>
<evidence type="ECO:0000256" key="6">
    <source>
        <dbReference type="ARBA" id="ARBA00023277"/>
    </source>
</evidence>
<dbReference type="Pfam" id="PF13385">
    <property type="entry name" value="Laminin_G_3"/>
    <property type="match status" value="1"/>
</dbReference>
<evidence type="ECO:0000256" key="3">
    <source>
        <dbReference type="ARBA" id="ARBA00022729"/>
    </source>
</evidence>
<dbReference type="InterPro" id="IPR008979">
    <property type="entry name" value="Galactose-bd-like_sf"/>
</dbReference>
<dbReference type="Gene3D" id="2.115.10.20">
    <property type="entry name" value="Glycosyl hydrolase domain, family 43"/>
    <property type="match status" value="1"/>
</dbReference>
<sequence>MKSYFTALICLILFSACDKGRENSNGNQAILNIQTSELSEQAKNLNTIIPGWFADPTIKKFDGIYYIYATTDNEMLASGAPTVWYSTDFENWYNYTMEIPSLDAVNLRNYWAPDILKGDDGKYYLYFGNCQMGCNIYGYVSDTPVGPWKKLQKDDTPVISHGFPREGFPSLDAQFFKDDDGKIFAYWGTWVHYNGGYAVGELNNKTMNSITKAENIPPAQTPQPFEAPYMLKKGEKYVLMYSGGSCHDETYNVRYSYANSPWGPFTPGANNPVLSTTEDERVHGPGHHSVLQEGNDYYIVYHKHDYPMTRGGLARQICVDELNFKNDSTLLAVKPGSTSLSKLNTSSLPEDVAYNALAKATSSYHLDIPDLNYTYSPDKAVDHNNATMWKAASNVLPQSLNFDLGAVYPVKRIATSFEFASYYYQYQIEYSVDGENWNLFADRSDNRTPGSPMLDDGDVEARYLKLTILATEKTGLFAAVWNFKVYSALFEIPLPQLMNKASVNPPASQALREQLIDLDAEGLNAGDTFASVENKGTYGGKFNKEGQVSITEEDGAKVFQFTNGALILNKPVPESLAWNGAFTVSAWVKNPEVAQDGECLASWCDRYKFGLANSYNAFFYNSAHYGAAGHLDSHFDMPYKQLPEADKWHHLVLTFDGVTERVYVDGKLDNAQIMTLASQIENAKLIVGSSDAGEGYSGYLASLKFYDRGMEREEIQTLHRESSPFR</sequence>
<dbReference type="Proteomes" id="UP001197770">
    <property type="component" value="Unassembled WGS sequence"/>
</dbReference>
<evidence type="ECO:0000313" key="9">
    <source>
        <dbReference type="EMBL" id="MCC4214193.1"/>
    </source>
</evidence>
<keyword evidence="6" id="KW-0119">Carbohydrate metabolism</keyword>
<dbReference type="CDD" id="cd18608">
    <property type="entry name" value="GH43_F5-8_typeC-like"/>
    <property type="match status" value="1"/>
</dbReference>
<dbReference type="PROSITE" id="PS51257">
    <property type="entry name" value="PROKAR_LIPOPROTEIN"/>
    <property type="match status" value="1"/>
</dbReference>
<comment type="caution">
    <text evidence="9">The sequence shown here is derived from an EMBL/GenBank/DDBJ whole genome shotgun (WGS) entry which is preliminary data.</text>
</comment>
<keyword evidence="7" id="KW-0326">Glycosidase</keyword>
<dbReference type="Gene3D" id="2.60.120.260">
    <property type="entry name" value="Galactose-binding domain-like"/>
    <property type="match status" value="1"/>
</dbReference>
<comment type="similarity">
    <text evidence="1">Belongs to the glycosyl hydrolase 43 family.</text>
</comment>
<dbReference type="SMART" id="SM00560">
    <property type="entry name" value="LamGL"/>
    <property type="match status" value="1"/>
</dbReference>
<dbReference type="PANTHER" id="PTHR43772">
    <property type="entry name" value="ENDO-1,4-BETA-XYLANASE"/>
    <property type="match status" value="1"/>
</dbReference>
<name>A0ABS8H054_9FLAO</name>
<organism evidence="9 10">
    <name type="scientific">Leeuwenhoekiella parthenopeia</name>
    <dbReference type="NCBI Taxonomy" id="2890320"/>
    <lineage>
        <taxon>Bacteria</taxon>
        <taxon>Pseudomonadati</taxon>
        <taxon>Bacteroidota</taxon>
        <taxon>Flavobacteriia</taxon>
        <taxon>Flavobacteriales</taxon>
        <taxon>Flavobacteriaceae</taxon>
        <taxon>Leeuwenhoekiella</taxon>
    </lineage>
</organism>
<dbReference type="SUPFAM" id="SSF49785">
    <property type="entry name" value="Galactose-binding domain-like"/>
    <property type="match status" value="1"/>
</dbReference>
<gene>
    <name evidence="9" type="ORF">LLW17_15810</name>
</gene>
<feature type="domain" description="F5/8 type C" evidence="8">
    <location>
        <begin position="341"/>
        <end position="488"/>
    </location>
</feature>
<dbReference type="InterPro" id="IPR052176">
    <property type="entry name" value="Glycosyl_Hydrlase_43_Enz"/>
</dbReference>
<keyword evidence="3" id="KW-0732">Signal</keyword>
<dbReference type="Gene3D" id="2.60.120.200">
    <property type="match status" value="1"/>
</dbReference>
<dbReference type="InterPro" id="IPR013320">
    <property type="entry name" value="ConA-like_dom_sf"/>
</dbReference>
<dbReference type="PROSITE" id="PS50022">
    <property type="entry name" value="FA58C_3"/>
    <property type="match status" value="1"/>
</dbReference>
<evidence type="ECO:0000256" key="7">
    <source>
        <dbReference type="ARBA" id="ARBA00023295"/>
    </source>
</evidence>
<dbReference type="InterPro" id="IPR006710">
    <property type="entry name" value="Glyco_hydro_43"/>
</dbReference>
<dbReference type="Pfam" id="PF00754">
    <property type="entry name" value="F5_F8_type_C"/>
    <property type="match status" value="1"/>
</dbReference>
<evidence type="ECO:0000256" key="1">
    <source>
        <dbReference type="ARBA" id="ARBA00009865"/>
    </source>
</evidence>
<dbReference type="RefSeq" id="WP_228231257.1">
    <property type="nucleotide sequence ID" value="NZ_JAJGMW010000025.1"/>
</dbReference>
<dbReference type="InterPro" id="IPR006558">
    <property type="entry name" value="LamG-like"/>
</dbReference>
<evidence type="ECO:0000256" key="5">
    <source>
        <dbReference type="ARBA" id="ARBA00023157"/>
    </source>
</evidence>
<dbReference type="SUPFAM" id="SSF49899">
    <property type="entry name" value="Concanavalin A-like lectins/glucanases"/>
    <property type="match status" value="1"/>
</dbReference>
<keyword evidence="5" id="KW-1015">Disulfide bond</keyword>
<keyword evidence="2" id="KW-0624">Polysaccharide degradation</keyword>
<keyword evidence="2" id="KW-0858">Xylan degradation</keyword>
<keyword evidence="4" id="KW-0378">Hydrolase</keyword>
<evidence type="ECO:0000256" key="4">
    <source>
        <dbReference type="ARBA" id="ARBA00022801"/>
    </source>
</evidence>
<dbReference type="PANTHER" id="PTHR43772:SF2">
    <property type="entry name" value="PUTATIVE (AFU_ORTHOLOGUE AFUA_2G04480)-RELATED"/>
    <property type="match status" value="1"/>
</dbReference>
<dbReference type="Pfam" id="PF04616">
    <property type="entry name" value="Glyco_hydro_43"/>
    <property type="match status" value="1"/>
</dbReference>
<dbReference type="InterPro" id="IPR023296">
    <property type="entry name" value="Glyco_hydro_beta-prop_sf"/>
</dbReference>
<dbReference type="SUPFAM" id="SSF75005">
    <property type="entry name" value="Arabinanase/levansucrase/invertase"/>
    <property type="match status" value="1"/>
</dbReference>
<evidence type="ECO:0000256" key="2">
    <source>
        <dbReference type="ARBA" id="ARBA00022651"/>
    </source>
</evidence>
<dbReference type="InterPro" id="IPR000421">
    <property type="entry name" value="FA58C"/>
</dbReference>
<evidence type="ECO:0000313" key="10">
    <source>
        <dbReference type="Proteomes" id="UP001197770"/>
    </source>
</evidence>
<reference evidence="9 10" key="1">
    <citation type="submission" date="2021-11" db="EMBL/GenBank/DDBJ databases">
        <title>Seasonal and diel survey of microbial diversity of the Tyrrhenian coast.</title>
        <authorList>
            <person name="Gattoni G."/>
            <person name="Corral P."/>
        </authorList>
    </citation>
    <scope>NUCLEOTIDE SEQUENCE [LARGE SCALE GENOMIC DNA]</scope>
    <source>
        <strain evidence="9 10">Mr9</strain>
    </source>
</reference>
<evidence type="ECO:0000259" key="8">
    <source>
        <dbReference type="PROSITE" id="PS50022"/>
    </source>
</evidence>
<proteinExistence type="inferred from homology"/>
<dbReference type="EMBL" id="JAJGMW010000025">
    <property type="protein sequence ID" value="MCC4214193.1"/>
    <property type="molecule type" value="Genomic_DNA"/>
</dbReference>